<name>A0ABX0V970_9HYPH</name>
<dbReference type="RefSeq" id="WP_166955355.1">
    <property type="nucleotide sequence ID" value="NZ_JAASQI010000010.1"/>
</dbReference>
<dbReference type="Gene3D" id="2.40.50.870">
    <property type="entry name" value="Protein of unknown function (DUF3299)"/>
    <property type="match status" value="1"/>
</dbReference>
<reference evidence="1 2" key="1">
    <citation type="submission" date="2020-03" db="EMBL/GenBank/DDBJ databases">
        <title>Genomic Encyclopedia of Type Strains, Phase IV (KMG-IV): sequencing the most valuable type-strain genomes for metagenomic binning, comparative biology and taxonomic classification.</title>
        <authorList>
            <person name="Goeker M."/>
        </authorList>
    </citation>
    <scope>NUCLEOTIDE SEQUENCE [LARGE SCALE GENOMIC DNA]</scope>
    <source>
        <strain evidence="1 2">DSM 103870</strain>
    </source>
</reference>
<sequence>MSNSLSRRGFGGGLAACLLLSGPARAKEVVELTWDDLLPAGVPSRPPALSGVIQHDAAPLARQQPVSSGVRTEWNGKTVRIPGFVVPLEHSGTGVVTFILVPYVGACIHVPPPPANQLVLVTTARPYEISDLFEPVRVTGALATAATATELAEIGYTLTAERIEAYKP</sequence>
<dbReference type="EMBL" id="JAASQI010000010">
    <property type="protein sequence ID" value="NIJ59706.1"/>
    <property type="molecule type" value="Genomic_DNA"/>
</dbReference>
<evidence type="ECO:0000313" key="2">
    <source>
        <dbReference type="Proteomes" id="UP001429580"/>
    </source>
</evidence>
<dbReference type="Proteomes" id="UP001429580">
    <property type="component" value="Unassembled WGS sequence"/>
</dbReference>
<evidence type="ECO:0000313" key="1">
    <source>
        <dbReference type="EMBL" id="NIJ59706.1"/>
    </source>
</evidence>
<dbReference type="Pfam" id="PF11736">
    <property type="entry name" value="DUF3299"/>
    <property type="match status" value="1"/>
</dbReference>
<keyword evidence="2" id="KW-1185">Reference proteome</keyword>
<dbReference type="InterPro" id="IPR021727">
    <property type="entry name" value="DUF3299"/>
</dbReference>
<accession>A0ABX0V970</accession>
<gene>
    <name evidence="1" type="ORF">FHS82_003567</name>
</gene>
<evidence type="ECO:0008006" key="3">
    <source>
        <dbReference type="Google" id="ProtNLM"/>
    </source>
</evidence>
<comment type="caution">
    <text evidence="1">The sequence shown here is derived from an EMBL/GenBank/DDBJ whole genome shotgun (WGS) entry which is preliminary data.</text>
</comment>
<organism evidence="1 2">
    <name type="scientific">Pseudochelatococcus lubricantis</name>
    <dbReference type="NCBI Taxonomy" id="1538102"/>
    <lineage>
        <taxon>Bacteria</taxon>
        <taxon>Pseudomonadati</taxon>
        <taxon>Pseudomonadota</taxon>
        <taxon>Alphaproteobacteria</taxon>
        <taxon>Hyphomicrobiales</taxon>
        <taxon>Chelatococcaceae</taxon>
        <taxon>Pseudochelatococcus</taxon>
    </lineage>
</organism>
<proteinExistence type="predicted"/>
<protein>
    <recommendedName>
        <fullName evidence="3">DUF3299 domain-containing protein</fullName>
    </recommendedName>
</protein>